<dbReference type="CDD" id="cd02947">
    <property type="entry name" value="TRX_family"/>
    <property type="match status" value="1"/>
</dbReference>
<sequence>MQIKKIILSMLLIFAAALAHALEIQPYSAAALDVAQKADKPIALHFHADWCPTCRAQTAVLQELKSEKGLELTVLVVNYDKEKALKRRFKVNAQSTLIVFRGQKEVGRLVGDASTEGIRTTLKSAL</sequence>
<dbReference type="PROSITE" id="PS51352">
    <property type="entry name" value="THIOREDOXIN_2"/>
    <property type="match status" value="1"/>
</dbReference>
<evidence type="ECO:0000313" key="4">
    <source>
        <dbReference type="Proteomes" id="UP000613113"/>
    </source>
</evidence>
<gene>
    <name evidence="3" type="ORF">H8K27_02900</name>
</gene>
<dbReference type="InterPro" id="IPR036249">
    <property type="entry name" value="Thioredoxin-like_sf"/>
</dbReference>
<comment type="caution">
    <text evidence="3">The sequence shown here is derived from an EMBL/GenBank/DDBJ whole genome shotgun (WGS) entry which is preliminary data.</text>
</comment>
<feature type="chain" id="PRO_5045401089" evidence="1">
    <location>
        <begin position="22"/>
        <end position="126"/>
    </location>
</feature>
<dbReference type="RefSeq" id="WP_186861689.1">
    <property type="nucleotide sequence ID" value="NZ_JACOGC010000001.1"/>
</dbReference>
<keyword evidence="4" id="KW-1185">Reference proteome</keyword>
<dbReference type="Pfam" id="PF00085">
    <property type="entry name" value="Thioredoxin"/>
    <property type="match status" value="1"/>
</dbReference>
<evidence type="ECO:0000259" key="2">
    <source>
        <dbReference type="PROSITE" id="PS51352"/>
    </source>
</evidence>
<keyword evidence="1" id="KW-0732">Signal</keyword>
<dbReference type="EMBL" id="JACOGC010000001">
    <property type="protein sequence ID" value="MBC3884072.1"/>
    <property type="molecule type" value="Genomic_DNA"/>
</dbReference>
<dbReference type="InterPro" id="IPR013766">
    <property type="entry name" value="Thioredoxin_domain"/>
</dbReference>
<dbReference type="Proteomes" id="UP000613113">
    <property type="component" value="Unassembled WGS sequence"/>
</dbReference>
<dbReference type="PANTHER" id="PTHR45663:SF11">
    <property type="entry name" value="GEO12009P1"/>
    <property type="match status" value="1"/>
</dbReference>
<protein>
    <submittedName>
        <fullName evidence="3">Thioredoxin family protein</fullName>
    </submittedName>
</protein>
<proteinExistence type="predicted"/>
<dbReference type="SUPFAM" id="SSF52833">
    <property type="entry name" value="Thioredoxin-like"/>
    <property type="match status" value="1"/>
</dbReference>
<evidence type="ECO:0000256" key="1">
    <source>
        <dbReference type="SAM" id="SignalP"/>
    </source>
</evidence>
<dbReference type="Gene3D" id="3.40.30.10">
    <property type="entry name" value="Glutaredoxin"/>
    <property type="match status" value="1"/>
</dbReference>
<feature type="signal peptide" evidence="1">
    <location>
        <begin position="1"/>
        <end position="21"/>
    </location>
</feature>
<organism evidence="3 4">
    <name type="scientific">Undibacterium griseum</name>
    <dbReference type="NCBI Taxonomy" id="2762295"/>
    <lineage>
        <taxon>Bacteria</taxon>
        <taxon>Pseudomonadati</taxon>
        <taxon>Pseudomonadota</taxon>
        <taxon>Betaproteobacteria</taxon>
        <taxon>Burkholderiales</taxon>
        <taxon>Oxalobacteraceae</taxon>
        <taxon>Undibacterium</taxon>
    </lineage>
</organism>
<dbReference type="PANTHER" id="PTHR45663">
    <property type="entry name" value="GEO12009P1"/>
    <property type="match status" value="1"/>
</dbReference>
<evidence type="ECO:0000313" key="3">
    <source>
        <dbReference type="EMBL" id="MBC3884072.1"/>
    </source>
</evidence>
<feature type="domain" description="Thioredoxin" evidence="2">
    <location>
        <begin position="8"/>
        <end position="126"/>
    </location>
</feature>
<reference evidence="3 4" key="1">
    <citation type="submission" date="2020-08" db="EMBL/GenBank/DDBJ databases">
        <title>Novel species isolated from subtropical streams in China.</title>
        <authorList>
            <person name="Lu H."/>
        </authorList>
    </citation>
    <scope>NUCLEOTIDE SEQUENCE [LARGE SCALE GENOMIC DNA]</scope>
    <source>
        <strain evidence="3 4">FT31W</strain>
    </source>
</reference>
<accession>A0ABR6YJK6</accession>
<name>A0ABR6YJK6_9BURK</name>